<dbReference type="Proteomes" id="UP000586305">
    <property type="component" value="Unassembled WGS sequence"/>
</dbReference>
<reference evidence="1 2" key="1">
    <citation type="submission" date="2020-04" db="EMBL/GenBank/DDBJ databases">
        <title>Pseudoalteromonas caenipelagi sp. nov., isolated from a tidal flat.</title>
        <authorList>
            <person name="Park S."/>
            <person name="Yoon J.-H."/>
        </authorList>
    </citation>
    <scope>NUCLEOTIDE SEQUENCE [LARGE SCALE GENOMIC DNA]</scope>
    <source>
        <strain evidence="1 2">JBTF-M23</strain>
    </source>
</reference>
<dbReference type="PANTHER" id="PTHR37950">
    <property type="entry name" value="4-HYDROXYPHENYLACETATE CATABOLISM PROTEIN"/>
    <property type="match status" value="1"/>
</dbReference>
<dbReference type="Pfam" id="PF02962">
    <property type="entry name" value="CHMI"/>
    <property type="match status" value="1"/>
</dbReference>
<dbReference type="PANTHER" id="PTHR37950:SF1">
    <property type="entry name" value="4-HYDROXYPHENYLACETATE CATABOLISM PROTEIN"/>
    <property type="match status" value="1"/>
</dbReference>
<name>A0A849VH98_9GAMM</name>
<evidence type="ECO:0000313" key="1">
    <source>
        <dbReference type="EMBL" id="NOU52078.1"/>
    </source>
</evidence>
<dbReference type="GO" id="GO:0008704">
    <property type="term" value="F:5-carboxymethyl-2-hydroxymuconate delta-isomerase activity"/>
    <property type="evidence" value="ECO:0007669"/>
    <property type="project" value="InterPro"/>
</dbReference>
<proteinExistence type="predicted"/>
<dbReference type="InterPro" id="IPR014347">
    <property type="entry name" value="Tautomerase/MIF_sf"/>
</dbReference>
<keyword evidence="2" id="KW-1185">Reference proteome</keyword>
<sequence length="109" mass="12331">MPHIIIEHASNLPVPTTDLVTCVHQATERTNLFDNSTIKTRSQSFEHFKVQAGKSGFVHVQAHLIAGRSEEQKQLLSETILSALKTLLDSNWLLSVHPYDLIPEVYRKN</sequence>
<dbReference type="Gene3D" id="3.30.429.10">
    <property type="entry name" value="Macrophage Migration Inhibitory Factor"/>
    <property type="match status" value="1"/>
</dbReference>
<dbReference type="RefSeq" id="WP_171627131.1">
    <property type="nucleotide sequence ID" value="NZ_JABBPG010000007.1"/>
</dbReference>
<gene>
    <name evidence="1" type="ORF">HG263_16215</name>
</gene>
<evidence type="ECO:0000313" key="2">
    <source>
        <dbReference type="Proteomes" id="UP000586305"/>
    </source>
</evidence>
<dbReference type="EMBL" id="JABBPG010000007">
    <property type="protein sequence ID" value="NOU52078.1"/>
    <property type="molecule type" value="Genomic_DNA"/>
</dbReference>
<dbReference type="InterPro" id="IPR004220">
    <property type="entry name" value="5-COMe_2-OHmuconate_Isoase"/>
</dbReference>
<comment type="caution">
    <text evidence="1">The sequence shown here is derived from an EMBL/GenBank/DDBJ whole genome shotgun (WGS) entry which is preliminary data.</text>
</comment>
<dbReference type="AlphaFoldDB" id="A0A849VH98"/>
<protein>
    <submittedName>
        <fullName evidence="1">5-carboxymethyl-2-hydroxymuconate isomerase</fullName>
    </submittedName>
</protein>
<dbReference type="SUPFAM" id="SSF55331">
    <property type="entry name" value="Tautomerase/MIF"/>
    <property type="match status" value="1"/>
</dbReference>
<accession>A0A849VH98</accession>
<keyword evidence="1" id="KW-0413">Isomerase</keyword>
<organism evidence="1 2">
    <name type="scientific">Pseudoalteromonas caenipelagi</name>
    <dbReference type="NCBI Taxonomy" id="2726988"/>
    <lineage>
        <taxon>Bacteria</taxon>
        <taxon>Pseudomonadati</taxon>
        <taxon>Pseudomonadota</taxon>
        <taxon>Gammaproteobacteria</taxon>
        <taxon>Alteromonadales</taxon>
        <taxon>Pseudoalteromonadaceae</taxon>
        <taxon>Pseudoalteromonas</taxon>
    </lineage>
</organism>